<evidence type="ECO:0000259" key="1">
    <source>
        <dbReference type="PROSITE" id="PS50076"/>
    </source>
</evidence>
<feature type="domain" description="J" evidence="1">
    <location>
        <begin position="1"/>
        <end position="80"/>
    </location>
</feature>
<reference evidence="2" key="1">
    <citation type="journal article" date="2020" name="Stud. Mycol.">
        <title>101 Dothideomycetes genomes: a test case for predicting lifestyles and emergence of pathogens.</title>
        <authorList>
            <person name="Haridas S."/>
            <person name="Albert R."/>
            <person name="Binder M."/>
            <person name="Bloem J."/>
            <person name="Labutti K."/>
            <person name="Salamov A."/>
            <person name="Andreopoulos B."/>
            <person name="Baker S."/>
            <person name="Barry K."/>
            <person name="Bills G."/>
            <person name="Bluhm B."/>
            <person name="Cannon C."/>
            <person name="Castanera R."/>
            <person name="Culley D."/>
            <person name="Daum C."/>
            <person name="Ezra D."/>
            <person name="Gonzalez J."/>
            <person name="Henrissat B."/>
            <person name="Kuo A."/>
            <person name="Liang C."/>
            <person name="Lipzen A."/>
            <person name="Lutzoni F."/>
            <person name="Magnuson J."/>
            <person name="Mondo S."/>
            <person name="Nolan M."/>
            <person name="Ohm R."/>
            <person name="Pangilinan J."/>
            <person name="Park H.-J."/>
            <person name="Ramirez L."/>
            <person name="Alfaro M."/>
            <person name="Sun H."/>
            <person name="Tritt A."/>
            <person name="Yoshinaga Y."/>
            <person name="Zwiers L.-H."/>
            <person name="Turgeon B."/>
            <person name="Goodwin S."/>
            <person name="Spatafora J."/>
            <person name="Crous P."/>
            <person name="Grigoriev I."/>
        </authorList>
    </citation>
    <scope>NUCLEOTIDE SEQUENCE</scope>
    <source>
        <strain evidence="2">CBS 113818</strain>
    </source>
</reference>
<gene>
    <name evidence="2" type="ORF">CC86DRAFT_16668</name>
</gene>
<dbReference type="OrthoDB" id="10250354at2759"/>
<protein>
    <recommendedName>
        <fullName evidence="1">J domain-containing protein</fullName>
    </recommendedName>
</protein>
<dbReference type="InterPro" id="IPR001623">
    <property type="entry name" value="DnaJ_domain"/>
</dbReference>
<dbReference type="PROSITE" id="PS50076">
    <property type="entry name" value="DNAJ_2"/>
    <property type="match status" value="1"/>
</dbReference>
<dbReference type="InterPro" id="IPR036869">
    <property type="entry name" value="J_dom_sf"/>
</dbReference>
<organism evidence="2 3">
    <name type="scientific">Ophiobolus disseminans</name>
    <dbReference type="NCBI Taxonomy" id="1469910"/>
    <lineage>
        <taxon>Eukaryota</taxon>
        <taxon>Fungi</taxon>
        <taxon>Dikarya</taxon>
        <taxon>Ascomycota</taxon>
        <taxon>Pezizomycotina</taxon>
        <taxon>Dothideomycetes</taxon>
        <taxon>Pleosporomycetidae</taxon>
        <taxon>Pleosporales</taxon>
        <taxon>Pleosporineae</taxon>
        <taxon>Phaeosphaeriaceae</taxon>
        <taxon>Ophiobolus</taxon>
    </lineage>
</organism>
<dbReference type="EMBL" id="MU006216">
    <property type="protein sequence ID" value="KAF2833922.1"/>
    <property type="molecule type" value="Genomic_DNA"/>
</dbReference>
<dbReference type="Proteomes" id="UP000799424">
    <property type="component" value="Unassembled WGS sequence"/>
</dbReference>
<dbReference type="Gene3D" id="1.10.287.110">
    <property type="entry name" value="DnaJ domain"/>
    <property type="match status" value="1"/>
</dbReference>
<name>A0A6A7AL87_9PLEO</name>
<evidence type="ECO:0000313" key="2">
    <source>
        <dbReference type="EMBL" id="KAF2833922.1"/>
    </source>
</evidence>
<sequence>MLSGHKGPQTTIKHYESILNVSFADIKTTYHSFLLKFQPDRMANAPVKEQDAGIEQVKEIINAYEVLSEPIARREYGQTVPRFASHPIGQPLLFAPYLILSEMIGVATLKMLASDKAKRHNLSHNSFLASALRNTHDQPPGHSKSQR</sequence>
<proteinExistence type="predicted"/>
<accession>A0A6A7AL87</accession>
<dbReference type="AlphaFoldDB" id="A0A6A7AL87"/>
<dbReference type="SUPFAM" id="SSF46565">
    <property type="entry name" value="Chaperone J-domain"/>
    <property type="match status" value="1"/>
</dbReference>
<evidence type="ECO:0000313" key="3">
    <source>
        <dbReference type="Proteomes" id="UP000799424"/>
    </source>
</evidence>
<keyword evidence="3" id="KW-1185">Reference proteome</keyword>
<dbReference type="Pfam" id="PF00226">
    <property type="entry name" value="DnaJ"/>
    <property type="match status" value="1"/>
</dbReference>